<gene>
    <name evidence="1" type="ORF">BCV72DRAFT_234310</name>
</gene>
<proteinExistence type="predicted"/>
<reference evidence="1" key="1">
    <citation type="journal article" date="2016" name="Proc. Natl. Acad. Sci. U.S.A.">
        <title>Lipid metabolic changes in an early divergent fungus govern the establishment of a mutualistic symbiosis with endobacteria.</title>
        <authorList>
            <person name="Lastovetsky O.A."/>
            <person name="Gaspar M.L."/>
            <person name="Mondo S.J."/>
            <person name="LaButti K.M."/>
            <person name="Sandor L."/>
            <person name="Grigoriev I.V."/>
            <person name="Henry S.A."/>
            <person name="Pawlowska T.E."/>
        </authorList>
    </citation>
    <scope>NUCLEOTIDE SEQUENCE [LARGE SCALE GENOMIC DNA]</scope>
    <source>
        <strain evidence="1">ATCC 52814</strain>
    </source>
</reference>
<evidence type="ECO:0000313" key="1">
    <source>
        <dbReference type="EMBL" id="ORE02716.1"/>
    </source>
</evidence>
<protein>
    <submittedName>
        <fullName evidence="1">Uncharacterized protein</fullName>
    </submittedName>
</protein>
<dbReference type="Proteomes" id="UP000242414">
    <property type="component" value="Unassembled WGS sequence"/>
</dbReference>
<sequence length="79" mass="8387">MAASEKSQGRPDAIISEVTSGKAGASLRFGECKTSGKCSTASLCKDVIKLTQLTQRSININSIKSVFCFQIHGTYTIAT</sequence>
<organism evidence="1">
    <name type="scientific">Rhizopus microsporus var. microsporus</name>
    <dbReference type="NCBI Taxonomy" id="86635"/>
    <lineage>
        <taxon>Eukaryota</taxon>
        <taxon>Fungi</taxon>
        <taxon>Fungi incertae sedis</taxon>
        <taxon>Mucoromycota</taxon>
        <taxon>Mucoromycotina</taxon>
        <taxon>Mucoromycetes</taxon>
        <taxon>Mucorales</taxon>
        <taxon>Mucorineae</taxon>
        <taxon>Rhizopodaceae</taxon>
        <taxon>Rhizopus</taxon>
    </lineage>
</organism>
<dbReference type="VEuPathDB" id="FungiDB:BCV72DRAFT_234310"/>
<name>A0A1X0QSJ9_RHIZD</name>
<dbReference type="AlphaFoldDB" id="A0A1X0QSJ9"/>
<dbReference type="EMBL" id="KV922036">
    <property type="protein sequence ID" value="ORE02716.1"/>
    <property type="molecule type" value="Genomic_DNA"/>
</dbReference>
<accession>A0A1X0QSJ9</accession>